<name>A0A6A4H9L8_9AGAR</name>
<dbReference type="Proteomes" id="UP000799118">
    <property type="component" value="Unassembled WGS sequence"/>
</dbReference>
<proteinExistence type="predicted"/>
<evidence type="ECO:0000313" key="2">
    <source>
        <dbReference type="Proteomes" id="UP000799118"/>
    </source>
</evidence>
<dbReference type="EMBL" id="ML769558">
    <property type="protein sequence ID" value="KAE9394034.1"/>
    <property type="molecule type" value="Genomic_DNA"/>
</dbReference>
<protein>
    <submittedName>
        <fullName evidence="1">Uncharacterized protein</fullName>
    </submittedName>
</protein>
<dbReference type="AlphaFoldDB" id="A0A6A4H9L8"/>
<gene>
    <name evidence="1" type="ORF">BT96DRAFT_998862</name>
</gene>
<accession>A0A6A4H9L8</accession>
<sequence length="144" mass="16476">MTLIVTNFRVQPSNLLAFIPLTASEIIQLLASNPRTGLQCFLDQFCVDHGFEPQDQIFFLISGMKALREVDEAQYHNNNDALVSLQYARHTHEIDLDHPSEDVQKLLYTHFEVLGLYGDYPQWTAQAMSVDVYTVHNSNGPMYK</sequence>
<reference evidence="1" key="1">
    <citation type="journal article" date="2019" name="Environ. Microbiol.">
        <title>Fungal ecological strategies reflected in gene transcription - a case study of two litter decomposers.</title>
        <authorList>
            <person name="Barbi F."/>
            <person name="Kohler A."/>
            <person name="Barry K."/>
            <person name="Baskaran P."/>
            <person name="Daum C."/>
            <person name="Fauchery L."/>
            <person name="Ihrmark K."/>
            <person name="Kuo A."/>
            <person name="LaButti K."/>
            <person name="Lipzen A."/>
            <person name="Morin E."/>
            <person name="Grigoriev I.V."/>
            <person name="Henrissat B."/>
            <person name="Lindahl B."/>
            <person name="Martin F."/>
        </authorList>
    </citation>
    <scope>NUCLEOTIDE SEQUENCE</scope>
    <source>
        <strain evidence="1">JB14</strain>
    </source>
</reference>
<organism evidence="1 2">
    <name type="scientific">Gymnopus androsaceus JB14</name>
    <dbReference type="NCBI Taxonomy" id="1447944"/>
    <lineage>
        <taxon>Eukaryota</taxon>
        <taxon>Fungi</taxon>
        <taxon>Dikarya</taxon>
        <taxon>Basidiomycota</taxon>
        <taxon>Agaricomycotina</taxon>
        <taxon>Agaricomycetes</taxon>
        <taxon>Agaricomycetidae</taxon>
        <taxon>Agaricales</taxon>
        <taxon>Marasmiineae</taxon>
        <taxon>Omphalotaceae</taxon>
        <taxon>Gymnopus</taxon>
    </lineage>
</organism>
<evidence type="ECO:0000313" key="1">
    <source>
        <dbReference type="EMBL" id="KAE9394034.1"/>
    </source>
</evidence>
<keyword evidence="2" id="KW-1185">Reference proteome</keyword>